<dbReference type="InterPro" id="IPR009430">
    <property type="entry name" value="GvpL/GvpF"/>
</dbReference>
<dbReference type="PANTHER" id="PTHR36852">
    <property type="entry name" value="PROTEIN GVPL 2"/>
    <property type="match status" value="1"/>
</dbReference>
<evidence type="ECO:0000256" key="2">
    <source>
        <dbReference type="ARBA" id="ARBA00035108"/>
    </source>
</evidence>
<evidence type="ECO:0000256" key="3">
    <source>
        <dbReference type="ARBA" id="ARBA00035643"/>
    </source>
</evidence>
<comment type="subcellular location">
    <subcellularLocation>
        <location evidence="2">Gas vesicle</location>
    </subcellularLocation>
</comment>
<evidence type="ECO:0000313" key="6">
    <source>
        <dbReference type="Proteomes" id="UP000011131"/>
    </source>
</evidence>
<accession>L7U983</accession>
<evidence type="ECO:0000256" key="4">
    <source>
        <dbReference type="SAM" id="MobiDB-lite"/>
    </source>
</evidence>
<dbReference type="GO" id="GO:0031411">
    <property type="term" value="C:gas vesicle"/>
    <property type="evidence" value="ECO:0007669"/>
    <property type="project" value="UniProtKB-SubCell"/>
</dbReference>
<dbReference type="PANTHER" id="PTHR36852:SF1">
    <property type="entry name" value="PROTEIN GVPL 2"/>
    <property type="match status" value="1"/>
</dbReference>
<feature type="region of interest" description="Disordered" evidence="4">
    <location>
        <begin position="1"/>
        <end position="64"/>
    </location>
</feature>
<gene>
    <name evidence="5" type="ordered locus">MYSTI_01672</name>
</gene>
<feature type="compositionally biased region" description="Basic residues" evidence="4">
    <location>
        <begin position="47"/>
        <end position="57"/>
    </location>
</feature>
<dbReference type="STRING" id="1278073.MYSTI_01672"/>
<dbReference type="PATRIC" id="fig|1278073.3.peg.1717"/>
<proteinExistence type="inferred from homology"/>
<feature type="compositionally biased region" description="Low complexity" evidence="4">
    <location>
        <begin position="1"/>
        <end position="12"/>
    </location>
</feature>
<dbReference type="Proteomes" id="UP000011131">
    <property type="component" value="Chromosome"/>
</dbReference>
<dbReference type="KEGG" id="msd:MYSTI_01672"/>
<dbReference type="OrthoDB" id="144737at2"/>
<organism evidence="5 6">
    <name type="scientific">Myxococcus stipitatus (strain DSM 14675 / JCM 12634 / Mx s8)</name>
    <dbReference type="NCBI Taxonomy" id="1278073"/>
    <lineage>
        <taxon>Bacteria</taxon>
        <taxon>Pseudomonadati</taxon>
        <taxon>Myxococcota</taxon>
        <taxon>Myxococcia</taxon>
        <taxon>Myxococcales</taxon>
        <taxon>Cystobacterineae</taxon>
        <taxon>Myxococcaceae</taxon>
        <taxon>Myxococcus</taxon>
    </lineage>
</organism>
<feature type="compositionally biased region" description="Low complexity" evidence="4">
    <location>
        <begin position="32"/>
        <end position="46"/>
    </location>
</feature>
<dbReference type="HOGENOM" id="CLU_065736_3_0_7"/>
<protein>
    <submittedName>
        <fullName evidence="5">GvpL/GvpF family gas vesicle protein</fullName>
    </submittedName>
</protein>
<evidence type="ECO:0000313" key="5">
    <source>
        <dbReference type="EMBL" id="AGC43004.1"/>
    </source>
</evidence>
<sequence>MPRPSRPSSKARPPGRRGTSAREETPRKQKPRSASAPKPRTPPAKAKPLRRKASRGAKTREVPEVQEDFRGPWYLHGVVRAKGPLKLGALGLGMPPARIHGVREGAFTALVSPISTHRVDPTRANLMAHQRASEVILRDHTLLPVAFGTVLSSRAQVQQLLRTTKAVLTTALSALDGKVELGVKVLHHREHLARRMELEDLGLRRRVDEMETEHERRLWHAVELRAALDMAAMLESLRPLAAASRIHSPVGERMLLNTAFLVTRAEVPAFEAKVRTLAARSDLYSFRFTGPWPAYSFVDVRFGLAGAASRPAG</sequence>
<dbReference type="EMBL" id="CP004025">
    <property type="protein sequence ID" value="AGC43004.1"/>
    <property type="molecule type" value="Genomic_DNA"/>
</dbReference>
<reference evidence="5 6" key="1">
    <citation type="journal article" date="2013" name="Genome Announc.">
        <title>Complete genome sequence of Myxococcus stipitatus strain DSM 14675, a fruiting myxobacterium.</title>
        <authorList>
            <person name="Huntley S."/>
            <person name="Kneip S."/>
            <person name="Treuner-Lange A."/>
            <person name="Sogaard-Andersen L."/>
        </authorList>
    </citation>
    <scope>NUCLEOTIDE SEQUENCE [LARGE SCALE GENOMIC DNA]</scope>
    <source>
        <strain evidence="6">DSM 14675 / JCM 12634 / Mx s8</strain>
    </source>
</reference>
<evidence type="ECO:0000256" key="1">
    <source>
        <dbReference type="ARBA" id="ARBA00022987"/>
    </source>
</evidence>
<name>L7U983_MYXSD</name>
<dbReference type="RefSeq" id="WP_015347266.1">
    <property type="nucleotide sequence ID" value="NC_020126.1"/>
</dbReference>
<keyword evidence="1" id="KW-0304">Gas vesicle</keyword>
<comment type="similarity">
    <text evidence="3">Belongs to the gas vesicle GvpF/GvpL family.</text>
</comment>
<dbReference type="GO" id="GO:0031412">
    <property type="term" value="P:gas vesicle organization"/>
    <property type="evidence" value="ECO:0007669"/>
    <property type="project" value="InterPro"/>
</dbReference>
<dbReference type="AlphaFoldDB" id="L7U983"/>
<dbReference type="Pfam" id="PF06386">
    <property type="entry name" value="GvpL_GvpF"/>
    <property type="match status" value="1"/>
</dbReference>
<keyword evidence="6" id="KW-1185">Reference proteome</keyword>
<dbReference type="eggNOG" id="COG0154">
    <property type="taxonomic scope" value="Bacteria"/>
</dbReference>